<dbReference type="Pfam" id="PF01497">
    <property type="entry name" value="Peripla_BP_2"/>
    <property type="match status" value="1"/>
</dbReference>
<evidence type="ECO:0000313" key="4">
    <source>
        <dbReference type="Proteomes" id="UP000022141"/>
    </source>
</evidence>
<evidence type="ECO:0000313" key="3">
    <source>
        <dbReference type="EMBL" id="EXI85536.1"/>
    </source>
</evidence>
<dbReference type="PATRIC" id="fig|1454004.3.peg.3556"/>
<comment type="caution">
    <text evidence="3">The sequence shown here is derived from an EMBL/GenBank/DDBJ whole genome shotgun (WGS) entry which is preliminary data.</text>
</comment>
<dbReference type="EMBL" id="JEMY01000054">
    <property type="protein sequence ID" value="EXI85536.1"/>
    <property type="molecule type" value="Genomic_DNA"/>
</dbReference>
<keyword evidence="4" id="KW-1185">Reference proteome</keyword>
<evidence type="ECO:0000256" key="1">
    <source>
        <dbReference type="ARBA" id="ARBA00022729"/>
    </source>
</evidence>
<organism evidence="3 4">
    <name type="scientific">Accumulibacter regalis</name>
    <dbReference type="NCBI Taxonomy" id="522306"/>
    <lineage>
        <taxon>Bacteria</taxon>
        <taxon>Pseudomonadati</taxon>
        <taxon>Pseudomonadota</taxon>
        <taxon>Betaproteobacteria</taxon>
        <taxon>Candidatus Accumulibacter</taxon>
    </lineage>
</organism>
<protein>
    <submittedName>
        <fullName evidence="3">Vitamin B12-transporter protein BtuF</fullName>
    </submittedName>
</protein>
<dbReference type="InterPro" id="IPR002491">
    <property type="entry name" value="ABC_transptr_periplasmic_BD"/>
</dbReference>
<dbReference type="eggNOG" id="COG4558">
    <property type="taxonomic scope" value="Bacteria"/>
</dbReference>
<sequence>MQWSDAIGKQHARCADTPRIVSLVPSLTELLVDLGLAEYLVGRTGFCIHPRQIVRRLPKVGGTKGFSIDKLRALAPTHVLVNIDENRREEVDALHAFVPQVIVTHPLTVRDNLALYELLGGIFGGDPQVEARSRALAADFEREWAALCTQTGTLPRQSVLYLIWQQPWLSVARDTYISRMLAAAGWDSLPADSALRYPEVDLPALAREADWLLLASEPYAFRERHLRQLAEQLPGARATLIDGEMVSWYGSRAIRGLAYLRHLRARLASSPRS</sequence>
<evidence type="ECO:0000259" key="2">
    <source>
        <dbReference type="PROSITE" id="PS50983"/>
    </source>
</evidence>
<dbReference type="Proteomes" id="UP000022141">
    <property type="component" value="Unassembled WGS sequence"/>
</dbReference>
<dbReference type="Gene3D" id="3.40.50.1980">
    <property type="entry name" value="Nitrogenase molybdenum iron protein domain"/>
    <property type="match status" value="2"/>
</dbReference>
<dbReference type="PANTHER" id="PTHR30535:SF35">
    <property type="entry name" value="PERIPLASMIC BINDING PROTEIN"/>
    <property type="match status" value="1"/>
</dbReference>
<proteinExistence type="predicted"/>
<gene>
    <name evidence="3" type="ORF">AW11_03457</name>
</gene>
<dbReference type="STRING" id="1454004.AW11_03457"/>
<keyword evidence="1" id="KW-0732">Signal</keyword>
<dbReference type="InterPro" id="IPR050902">
    <property type="entry name" value="ABC_Transporter_SBP"/>
</dbReference>
<dbReference type="SUPFAM" id="SSF53807">
    <property type="entry name" value="Helical backbone' metal receptor"/>
    <property type="match status" value="1"/>
</dbReference>
<reference evidence="3" key="1">
    <citation type="submission" date="2014-02" db="EMBL/GenBank/DDBJ databases">
        <title>Expanding our view of genomic diversity in Candidatus Accumulibacter clades.</title>
        <authorList>
            <person name="Skennerton C.T."/>
            <person name="Barr J.J."/>
            <person name="Slater F.R."/>
            <person name="Bond P.L."/>
            <person name="Tyson G.W."/>
        </authorList>
    </citation>
    <scope>NUCLEOTIDE SEQUENCE [LARGE SCALE GENOMIC DNA]</scope>
</reference>
<accession>A0A011PD75</accession>
<dbReference type="PROSITE" id="PS50983">
    <property type="entry name" value="FE_B12_PBP"/>
    <property type="match status" value="1"/>
</dbReference>
<dbReference type="PANTHER" id="PTHR30535">
    <property type="entry name" value="VITAMIN B12-BINDING PROTEIN"/>
    <property type="match status" value="1"/>
</dbReference>
<feature type="domain" description="Fe/B12 periplasmic-binding" evidence="2">
    <location>
        <begin position="19"/>
        <end position="271"/>
    </location>
</feature>
<dbReference type="NCBIfam" id="NF038402">
    <property type="entry name" value="TroA_like"/>
    <property type="match status" value="1"/>
</dbReference>
<name>A0A011PD75_ACCRE</name>
<dbReference type="AlphaFoldDB" id="A0A011PD75"/>
<dbReference type="InterPro" id="IPR054828">
    <property type="entry name" value="Vit_B12_bind_prot"/>
</dbReference>